<feature type="domain" description="Peptidase S49" evidence="3">
    <location>
        <begin position="104"/>
        <end position="147"/>
    </location>
</feature>
<dbReference type="AlphaFoldDB" id="A0AAE3FWD3"/>
<sequence length="321" mass="33192">MRDALRSIHMRATSSFTLVVLAALVVGLAIAPFATGGLSGSSSGTVAVIPIEGTIDGERTATVTQSLETARNDDSIVAVVLVANSGGGGAAASEELYMQVQRTADEMPVVASVDAVAASGAYYAIAPSEEIYVKPASQVGSVGVLATLPPPLEPNEDISTTGPAKLSGGEQRALEHELETLRGSFVNATFESRGDRLDISEAELSYARTYAGHDAIDRGLADTIGDRQSAVEHAATSAGVDQYDTTVIRGNGAVTFVSQAAYVSADTPQKESISFTTFIGNESSGPVVLLMQPELVTTSSIVHNETETTETPIVPDGDDDA</sequence>
<evidence type="ECO:0000256" key="2">
    <source>
        <dbReference type="SAM" id="MobiDB-lite"/>
    </source>
</evidence>
<dbReference type="InterPro" id="IPR029045">
    <property type="entry name" value="ClpP/crotonase-like_dom_sf"/>
</dbReference>
<dbReference type="PANTHER" id="PTHR42987:SF4">
    <property type="entry name" value="PROTEASE SOHB-RELATED"/>
    <property type="match status" value="1"/>
</dbReference>
<gene>
    <name evidence="4" type="ORF">AArcSt2_05775</name>
</gene>
<proteinExistence type="inferred from homology"/>
<evidence type="ECO:0000313" key="4">
    <source>
        <dbReference type="EMBL" id="MCL9816451.1"/>
    </source>
</evidence>
<reference evidence="4" key="1">
    <citation type="journal article" date="2022" name="Syst. Appl. Microbiol.">
        <title>Natronocalculus amylovorans gen. nov., sp. nov., and Natranaeroarchaeum aerophilus sp. nov., dominant culturable amylolytic natronoarchaea from hypersaline soda lakes in southwestern Siberia.</title>
        <authorList>
            <person name="Sorokin D.Y."/>
            <person name="Elcheninov A.G."/>
            <person name="Khizhniak T.V."/>
            <person name="Koenen M."/>
            <person name="Bale N.J."/>
            <person name="Damste J.S.S."/>
            <person name="Kublanov I.V."/>
        </authorList>
    </citation>
    <scope>NUCLEOTIDE SEQUENCE</scope>
    <source>
        <strain evidence="4">AArc-St2</strain>
    </source>
</reference>
<reference evidence="4" key="2">
    <citation type="submission" date="2022-02" db="EMBL/GenBank/DDBJ databases">
        <authorList>
            <person name="Elcheninov A.G."/>
            <person name="Sorokin D.Y."/>
            <person name="Kublanov I.V."/>
        </authorList>
    </citation>
    <scope>NUCLEOTIDE SEQUENCE</scope>
    <source>
        <strain evidence="4">AArc-St2</strain>
    </source>
</reference>
<dbReference type="PANTHER" id="PTHR42987">
    <property type="entry name" value="PEPTIDASE S49"/>
    <property type="match status" value="1"/>
</dbReference>
<dbReference type="InterPro" id="IPR002142">
    <property type="entry name" value="Peptidase_S49"/>
</dbReference>
<comment type="similarity">
    <text evidence="1">Belongs to the peptidase S49 family.</text>
</comment>
<protein>
    <submittedName>
        <fullName evidence="4">S49 family peptidase</fullName>
    </submittedName>
</protein>
<dbReference type="GO" id="GO:0006508">
    <property type="term" value="P:proteolysis"/>
    <property type="evidence" value="ECO:0007669"/>
    <property type="project" value="InterPro"/>
</dbReference>
<dbReference type="SUPFAM" id="SSF52096">
    <property type="entry name" value="ClpP/crotonase"/>
    <property type="match status" value="1"/>
</dbReference>
<feature type="region of interest" description="Disordered" evidence="2">
    <location>
        <begin position="302"/>
        <end position="321"/>
    </location>
</feature>
<comment type="caution">
    <text evidence="4">The sequence shown here is derived from an EMBL/GenBank/DDBJ whole genome shotgun (WGS) entry which is preliminary data.</text>
</comment>
<dbReference type="Pfam" id="PF01343">
    <property type="entry name" value="Peptidase_S49"/>
    <property type="match status" value="1"/>
</dbReference>
<organism evidence="4 5">
    <name type="scientific">Natronocalculus amylovorans</name>
    <dbReference type="NCBI Taxonomy" id="2917812"/>
    <lineage>
        <taxon>Archaea</taxon>
        <taxon>Methanobacteriati</taxon>
        <taxon>Methanobacteriota</taxon>
        <taxon>Stenosarchaea group</taxon>
        <taxon>Halobacteria</taxon>
        <taxon>Halobacteriales</taxon>
        <taxon>Haloferacaceae</taxon>
        <taxon>Natronocalculus</taxon>
    </lineage>
</organism>
<evidence type="ECO:0000256" key="1">
    <source>
        <dbReference type="ARBA" id="ARBA00008683"/>
    </source>
</evidence>
<evidence type="ECO:0000259" key="3">
    <source>
        <dbReference type="Pfam" id="PF01343"/>
    </source>
</evidence>
<dbReference type="GO" id="GO:0008233">
    <property type="term" value="F:peptidase activity"/>
    <property type="evidence" value="ECO:0007669"/>
    <property type="project" value="InterPro"/>
</dbReference>
<dbReference type="InterPro" id="IPR010916">
    <property type="entry name" value="TonB_box_CS"/>
</dbReference>
<dbReference type="PROSITE" id="PS00430">
    <property type="entry name" value="TONB_DEPENDENT_REC_1"/>
    <property type="match status" value="1"/>
</dbReference>
<name>A0AAE3FWD3_9EURY</name>
<accession>A0AAE3FWD3</accession>
<keyword evidence="5" id="KW-1185">Reference proteome</keyword>
<dbReference type="RefSeq" id="WP_250583398.1">
    <property type="nucleotide sequence ID" value="NZ_JAKRVX010000002.1"/>
</dbReference>
<dbReference type="Gene3D" id="3.90.226.10">
    <property type="entry name" value="2-enoyl-CoA Hydratase, Chain A, domain 1"/>
    <property type="match status" value="1"/>
</dbReference>
<dbReference type="EMBL" id="JAKRVX010000002">
    <property type="protein sequence ID" value="MCL9816451.1"/>
    <property type="molecule type" value="Genomic_DNA"/>
</dbReference>
<dbReference type="Proteomes" id="UP001203207">
    <property type="component" value="Unassembled WGS sequence"/>
</dbReference>
<evidence type="ECO:0000313" key="5">
    <source>
        <dbReference type="Proteomes" id="UP001203207"/>
    </source>
</evidence>